<dbReference type="InterPro" id="IPR020901">
    <property type="entry name" value="Prtase_inh_Kunz-CS"/>
</dbReference>
<dbReference type="Gene3D" id="4.10.410.10">
    <property type="entry name" value="Pancreatic trypsin inhibitor Kunitz domain"/>
    <property type="match status" value="2"/>
</dbReference>
<dbReference type="AlphaFoldDB" id="A0A8X6SJJ6"/>
<keyword evidence="3" id="KW-0646">Protease inhibitor</keyword>
<keyword evidence="4" id="KW-0732">Signal</keyword>
<dbReference type="CDD" id="cd00109">
    <property type="entry name" value="Kunitz-type"/>
    <property type="match status" value="2"/>
</dbReference>
<keyword evidence="6" id="KW-1015">Disulfide bond</keyword>
<dbReference type="Gene3D" id="3.30.420.10">
    <property type="entry name" value="Ribonuclease H-like superfamily/Ribonuclease H"/>
    <property type="match status" value="1"/>
</dbReference>
<reference evidence="8" key="1">
    <citation type="submission" date="2020-08" db="EMBL/GenBank/DDBJ databases">
        <title>Multicomponent nature underlies the extraordinary mechanical properties of spider dragline silk.</title>
        <authorList>
            <person name="Kono N."/>
            <person name="Nakamura H."/>
            <person name="Mori M."/>
            <person name="Yoshida Y."/>
            <person name="Ohtoshi R."/>
            <person name="Malay A.D."/>
            <person name="Moran D.A.P."/>
            <person name="Tomita M."/>
            <person name="Numata K."/>
            <person name="Arakawa K."/>
        </authorList>
    </citation>
    <scope>NUCLEOTIDE SEQUENCE</scope>
</reference>
<accession>A0A8X6SJJ6</accession>
<evidence type="ECO:0000256" key="3">
    <source>
        <dbReference type="ARBA" id="ARBA00022690"/>
    </source>
</evidence>
<dbReference type="PANTHER" id="PTHR10083">
    <property type="entry name" value="KUNITZ-TYPE PROTEASE INHIBITOR-RELATED"/>
    <property type="match status" value="1"/>
</dbReference>
<evidence type="ECO:0000256" key="5">
    <source>
        <dbReference type="ARBA" id="ARBA00022900"/>
    </source>
</evidence>
<dbReference type="FunFam" id="4.10.410.10:FF:000004">
    <property type="entry name" value="Tissue factor pathway inhibitor"/>
    <property type="match status" value="1"/>
</dbReference>
<comment type="caution">
    <text evidence="8">The sequence shown here is derived from an EMBL/GenBank/DDBJ whole genome shotgun (WGS) entry which is preliminary data.</text>
</comment>
<dbReference type="Pfam" id="PF00014">
    <property type="entry name" value="Kunitz_BPTI"/>
    <property type="match status" value="2"/>
</dbReference>
<organism evidence="8 9">
    <name type="scientific">Trichonephila clavipes</name>
    <name type="common">Golden silk orbweaver</name>
    <name type="synonym">Nephila clavipes</name>
    <dbReference type="NCBI Taxonomy" id="2585209"/>
    <lineage>
        <taxon>Eukaryota</taxon>
        <taxon>Metazoa</taxon>
        <taxon>Ecdysozoa</taxon>
        <taxon>Arthropoda</taxon>
        <taxon>Chelicerata</taxon>
        <taxon>Arachnida</taxon>
        <taxon>Araneae</taxon>
        <taxon>Araneomorphae</taxon>
        <taxon>Entelegynae</taxon>
        <taxon>Araneoidea</taxon>
        <taxon>Nephilidae</taxon>
        <taxon>Trichonephila</taxon>
    </lineage>
</organism>
<evidence type="ECO:0000256" key="2">
    <source>
        <dbReference type="ARBA" id="ARBA00022525"/>
    </source>
</evidence>
<dbReference type="PROSITE" id="PS50279">
    <property type="entry name" value="BPTI_KUNITZ_2"/>
    <property type="match status" value="2"/>
</dbReference>
<dbReference type="GO" id="GO:0005615">
    <property type="term" value="C:extracellular space"/>
    <property type="evidence" value="ECO:0007669"/>
    <property type="project" value="TreeGrafter"/>
</dbReference>
<dbReference type="InterPro" id="IPR002223">
    <property type="entry name" value="Kunitz_BPTI"/>
</dbReference>
<sequence>MSFTRRPGSGRPRQSWRRPPHRALTKDIWDCSALYVLPLIPTHRRLRLEWFHARGNWTAAECNRVVFSDESSFYLSSDDNRVRVWRSRGERLNPAFDLQRHIVPTAGMIVWGSMAYNTRSPLVLIRGTMTAQRYVHGILNPHVLPLMQRLPGAIFQQDNSQPRMARVSPLCYYPSLACPIPRFVSNQAYLGSFGMAHTQVGHPISLNELEARVQQIWKEMPQDIIQNLYASMPDHSSSERDSSFSFCGLPASVGPCKEFEVRYHYDMFTDKCQTFNYSGCEGNRNNFKTKEACEKECRHQSSENDDNICRLPAEKGPCEAFIPRYFFDHTKGSCEIFVYGGCKGNANNFETLKECETRCLRKTSHWLEYRTPDWKVWVRCPMPPNTLRVPTEYVLVKSLGPNVLWAESRVQGTGEHFPPLQFHA</sequence>
<dbReference type="EMBL" id="BMAU01021330">
    <property type="protein sequence ID" value="GFY14561.1"/>
    <property type="molecule type" value="Genomic_DNA"/>
</dbReference>
<dbReference type="GO" id="GO:0003676">
    <property type="term" value="F:nucleic acid binding"/>
    <property type="evidence" value="ECO:0007669"/>
    <property type="project" value="InterPro"/>
</dbReference>
<dbReference type="PANTHER" id="PTHR10083:SF381">
    <property type="entry name" value="BPTI_KUNITZ INHIBITOR DOMAIN-CONTAINING PROTEIN"/>
    <property type="match status" value="1"/>
</dbReference>
<evidence type="ECO:0000256" key="1">
    <source>
        <dbReference type="ARBA" id="ARBA00004613"/>
    </source>
</evidence>
<evidence type="ECO:0000313" key="9">
    <source>
        <dbReference type="Proteomes" id="UP000887159"/>
    </source>
</evidence>
<evidence type="ECO:0000256" key="6">
    <source>
        <dbReference type="ARBA" id="ARBA00023157"/>
    </source>
</evidence>
<dbReference type="GO" id="GO:0004867">
    <property type="term" value="F:serine-type endopeptidase inhibitor activity"/>
    <property type="evidence" value="ECO:0007669"/>
    <property type="project" value="UniProtKB-KW"/>
</dbReference>
<proteinExistence type="predicted"/>
<dbReference type="SMART" id="SM00131">
    <property type="entry name" value="KU"/>
    <property type="match status" value="2"/>
</dbReference>
<evidence type="ECO:0000256" key="4">
    <source>
        <dbReference type="ARBA" id="ARBA00022729"/>
    </source>
</evidence>
<dbReference type="InterPro" id="IPR036397">
    <property type="entry name" value="RNaseH_sf"/>
</dbReference>
<dbReference type="InterPro" id="IPR050098">
    <property type="entry name" value="TFPI/VKTCI-like"/>
</dbReference>
<keyword evidence="9" id="KW-1185">Reference proteome</keyword>
<gene>
    <name evidence="8" type="ORF">TNCV_4827651</name>
</gene>
<feature type="domain" description="BPTI/Kunitz inhibitor" evidence="7">
    <location>
        <begin position="247"/>
        <end position="297"/>
    </location>
</feature>
<keyword evidence="5" id="KW-0722">Serine protease inhibitor</keyword>
<dbReference type="PRINTS" id="PR00759">
    <property type="entry name" value="BASICPTASE"/>
</dbReference>
<evidence type="ECO:0000313" key="8">
    <source>
        <dbReference type="EMBL" id="GFY14561.1"/>
    </source>
</evidence>
<protein>
    <submittedName>
        <fullName evidence="8">Kunitz-type serine protease inhibitor bitisilin-3</fullName>
    </submittedName>
</protein>
<name>A0A8X6SJJ6_TRICX</name>
<dbReference type="PROSITE" id="PS00280">
    <property type="entry name" value="BPTI_KUNITZ_1"/>
    <property type="match status" value="1"/>
</dbReference>
<dbReference type="Proteomes" id="UP000887159">
    <property type="component" value="Unassembled WGS sequence"/>
</dbReference>
<keyword evidence="2" id="KW-0964">Secreted</keyword>
<dbReference type="SUPFAM" id="SSF57362">
    <property type="entry name" value="BPTI-like"/>
    <property type="match status" value="2"/>
</dbReference>
<dbReference type="InterPro" id="IPR036880">
    <property type="entry name" value="Kunitz_BPTI_sf"/>
</dbReference>
<comment type="subcellular location">
    <subcellularLocation>
        <location evidence="1">Secreted</location>
    </subcellularLocation>
</comment>
<feature type="domain" description="BPTI/Kunitz inhibitor" evidence="7">
    <location>
        <begin position="309"/>
        <end position="359"/>
    </location>
</feature>
<evidence type="ECO:0000259" key="7">
    <source>
        <dbReference type="PROSITE" id="PS50279"/>
    </source>
</evidence>